<dbReference type="KEGG" id="cak:Caul_4397"/>
<evidence type="ECO:0000313" key="1">
    <source>
        <dbReference type="EMBL" id="ABZ73517.1"/>
    </source>
</evidence>
<dbReference type="EMBL" id="CP000927">
    <property type="protein sequence ID" value="ABZ73517.1"/>
    <property type="molecule type" value="Genomic_DNA"/>
</dbReference>
<reference evidence="1" key="1">
    <citation type="submission" date="2008-01" db="EMBL/GenBank/DDBJ databases">
        <title>Complete sequence of chromosome of Caulobacter sp. K31.</title>
        <authorList>
            <consortium name="US DOE Joint Genome Institute"/>
            <person name="Copeland A."/>
            <person name="Lucas S."/>
            <person name="Lapidus A."/>
            <person name="Barry K."/>
            <person name="Glavina del Rio T."/>
            <person name="Dalin E."/>
            <person name="Tice H."/>
            <person name="Pitluck S."/>
            <person name="Bruce D."/>
            <person name="Goodwin L."/>
            <person name="Thompson L.S."/>
            <person name="Brettin T."/>
            <person name="Detter J.C."/>
            <person name="Han C."/>
            <person name="Schmutz J."/>
            <person name="Larimer F."/>
            <person name="Land M."/>
            <person name="Hauser L."/>
            <person name="Kyrpides N."/>
            <person name="Kim E."/>
            <person name="Stephens C."/>
            <person name="Richardson P."/>
        </authorList>
    </citation>
    <scope>NUCLEOTIDE SEQUENCE [LARGE SCALE GENOMIC DNA]</scope>
    <source>
        <strain evidence="1">K31</strain>
    </source>
</reference>
<protein>
    <submittedName>
        <fullName evidence="1">Uncharacterized protein</fullName>
    </submittedName>
</protein>
<gene>
    <name evidence="1" type="ordered locus">Caul_4397</name>
</gene>
<accession>B0T027</accession>
<sequence>MMTAKQYRARADLMDKATEDSSNEAVVVECQRMAKEWRRLAALADWQDSMLEDGHPAY</sequence>
<dbReference type="AlphaFoldDB" id="B0T027"/>
<dbReference type="STRING" id="366602.Caul_4397"/>
<proteinExistence type="predicted"/>
<dbReference type="OrthoDB" id="7210947at2"/>
<name>B0T027_CAUSK</name>
<dbReference type="HOGENOM" id="CLU_2970995_0_0_5"/>
<organism evidence="1">
    <name type="scientific">Caulobacter sp. (strain K31)</name>
    <dbReference type="NCBI Taxonomy" id="366602"/>
    <lineage>
        <taxon>Bacteria</taxon>
        <taxon>Pseudomonadati</taxon>
        <taxon>Pseudomonadota</taxon>
        <taxon>Alphaproteobacteria</taxon>
        <taxon>Caulobacterales</taxon>
        <taxon>Caulobacteraceae</taxon>
        <taxon>Caulobacter</taxon>
    </lineage>
</organism>